<feature type="region of interest" description="Disordered" evidence="1">
    <location>
        <begin position="1"/>
        <end position="104"/>
    </location>
</feature>
<evidence type="ECO:0000256" key="1">
    <source>
        <dbReference type="SAM" id="MobiDB-lite"/>
    </source>
</evidence>
<reference evidence="2 3" key="1">
    <citation type="submission" date="2021-07" db="EMBL/GenBank/DDBJ databases">
        <title>The Aristolochia fimbriata genome: insights into angiosperm evolution, floral development and chemical biosynthesis.</title>
        <authorList>
            <person name="Jiao Y."/>
        </authorList>
    </citation>
    <scope>NUCLEOTIDE SEQUENCE [LARGE SCALE GENOMIC DNA]</scope>
    <source>
        <strain evidence="2">IBCAS-2021</strain>
        <tissue evidence="2">Leaf</tissue>
    </source>
</reference>
<comment type="caution">
    <text evidence="2">The sequence shown here is derived from an EMBL/GenBank/DDBJ whole genome shotgun (WGS) entry which is preliminary data.</text>
</comment>
<sequence>MHHSSFLGMDIIQNARPSKKLHRKNSKHQPSRKALTNTFDKEYQIATNRLSPKTKSPSSRSRARVWAKHGSFQGGRSKLQGRGDSNSKAKAADIDALAMVTEPQ</sequence>
<dbReference type="Proteomes" id="UP000825729">
    <property type="component" value="Unassembled WGS sequence"/>
</dbReference>
<name>A0AAV7E3B8_ARIFI</name>
<feature type="compositionally biased region" description="Low complexity" evidence="1">
    <location>
        <begin position="51"/>
        <end position="60"/>
    </location>
</feature>
<accession>A0AAV7E3B8</accession>
<evidence type="ECO:0000313" key="3">
    <source>
        <dbReference type="Proteomes" id="UP000825729"/>
    </source>
</evidence>
<feature type="compositionally biased region" description="Basic residues" evidence="1">
    <location>
        <begin position="17"/>
        <end position="31"/>
    </location>
</feature>
<gene>
    <name evidence="2" type="ORF">H6P81_018705</name>
</gene>
<organism evidence="2 3">
    <name type="scientific">Aristolochia fimbriata</name>
    <name type="common">White veined hardy Dutchman's pipe vine</name>
    <dbReference type="NCBI Taxonomy" id="158543"/>
    <lineage>
        <taxon>Eukaryota</taxon>
        <taxon>Viridiplantae</taxon>
        <taxon>Streptophyta</taxon>
        <taxon>Embryophyta</taxon>
        <taxon>Tracheophyta</taxon>
        <taxon>Spermatophyta</taxon>
        <taxon>Magnoliopsida</taxon>
        <taxon>Magnoliidae</taxon>
        <taxon>Piperales</taxon>
        <taxon>Aristolochiaceae</taxon>
        <taxon>Aristolochia</taxon>
    </lineage>
</organism>
<dbReference type="EMBL" id="JAINDJ010000007">
    <property type="protein sequence ID" value="KAG9442851.1"/>
    <property type="molecule type" value="Genomic_DNA"/>
</dbReference>
<proteinExistence type="predicted"/>
<protein>
    <submittedName>
        <fullName evidence="2">Uncharacterized protein</fullName>
    </submittedName>
</protein>
<evidence type="ECO:0000313" key="2">
    <source>
        <dbReference type="EMBL" id="KAG9442851.1"/>
    </source>
</evidence>
<dbReference type="AlphaFoldDB" id="A0AAV7E3B8"/>
<keyword evidence="3" id="KW-1185">Reference proteome</keyword>